<accession>A0A844Z7R9</accession>
<comment type="caution">
    <text evidence="2">The sequence shown here is derived from an EMBL/GenBank/DDBJ whole genome shotgun (WGS) entry which is preliminary data.</text>
</comment>
<feature type="domain" description="Peptidase C51" evidence="1">
    <location>
        <begin position="18"/>
        <end position="143"/>
    </location>
</feature>
<dbReference type="EMBL" id="WTYZ01000001">
    <property type="protein sequence ID" value="MXO82860.1"/>
    <property type="molecule type" value="Genomic_DNA"/>
</dbReference>
<dbReference type="SUPFAM" id="SSF54001">
    <property type="entry name" value="Cysteine proteinases"/>
    <property type="match status" value="1"/>
</dbReference>
<evidence type="ECO:0000259" key="1">
    <source>
        <dbReference type="PROSITE" id="PS50911"/>
    </source>
</evidence>
<organism evidence="2 3">
    <name type="scientific">Pontixanthobacter aestiaquae</name>
    <dbReference type="NCBI Taxonomy" id="1509367"/>
    <lineage>
        <taxon>Bacteria</taxon>
        <taxon>Pseudomonadati</taxon>
        <taxon>Pseudomonadota</taxon>
        <taxon>Alphaproteobacteria</taxon>
        <taxon>Sphingomonadales</taxon>
        <taxon>Erythrobacteraceae</taxon>
        <taxon>Pontixanthobacter</taxon>
    </lineage>
</organism>
<dbReference type="InterPro" id="IPR007921">
    <property type="entry name" value="CHAP_dom"/>
</dbReference>
<keyword evidence="3" id="KW-1185">Reference proteome</keyword>
<dbReference type="InterPro" id="IPR038765">
    <property type="entry name" value="Papain-like_cys_pep_sf"/>
</dbReference>
<protein>
    <submittedName>
        <fullName evidence="2">CHAP domain-containing protein</fullName>
    </submittedName>
</protein>
<evidence type="ECO:0000313" key="3">
    <source>
        <dbReference type="Proteomes" id="UP000460290"/>
    </source>
</evidence>
<gene>
    <name evidence="2" type="ORF">GRI35_05710</name>
</gene>
<sequence>MLHRFTPLIAAAALVGTITITASRAEARESINQSRELPPYLQCVPYAREVSGINIYGDAYTWWKQAEGRFKRGNRPKVGAVMAFEPHGNMQLGHVAAVSKIVNSRTILLRHSNWSPINGRRGQIENDVRAVDVSPGNDWSEVRVWYHPIQALGKTAWPIHGFIYSDTAPNFERPSFSAPKPRTQIARAPAANPVSRKPSRAFASAFASLSAKPAQRVASHRAPRPTVQMTRVQHGNVNDRVKAAVSLYD</sequence>
<dbReference type="RefSeq" id="WP_160613265.1">
    <property type="nucleotide sequence ID" value="NZ_JAUFQM010000001.1"/>
</dbReference>
<dbReference type="PROSITE" id="PS50911">
    <property type="entry name" value="CHAP"/>
    <property type="match status" value="1"/>
</dbReference>
<proteinExistence type="predicted"/>
<reference evidence="2 3" key="1">
    <citation type="submission" date="2019-12" db="EMBL/GenBank/DDBJ databases">
        <title>Genomic-based taxomic classification of the family Erythrobacteraceae.</title>
        <authorList>
            <person name="Xu L."/>
        </authorList>
    </citation>
    <scope>NUCLEOTIDE SEQUENCE [LARGE SCALE GENOMIC DNA]</scope>
    <source>
        <strain evidence="2 3">KCTC 42006</strain>
    </source>
</reference>
<dbReference type="Proteomes" id="UP000460290">
    <property type="component" value="Unassembled WGS sequence"/>
</dbReference>
<dbReference type="AlphaFoldDB" id="A0A844Z7R9"/>
<name>A0A844Z7R9_9SPHN</name>
<dbReference type="Gene3D" id="3.90.1720.10">
    <property type="entry name" value="endopeptidase domain like (from Nostoc punctiforme)"/>
    <property type="match status" value="1"/>
</dbReference>
<dbReference type="OrthoDB" id="7279151at2"/>
<evidence type="ECO:0000313" key="2">
    <source>
        <dbReference type="EMBL" id="MXO82860.1"/>
    </source>
</evidence>
<dbReference type="Pfam" id="PF05257">
    <property type="entry name" value="CHAP"/>
    <property type="match status" value="1"/>
</dbReference>